<reference evidence="3 4" key="1">
    <citation type="journal article" date="2012" name="Genome Biol.">
        <title>Genome and low-iron response of an oceanic diatom adapted to chronic iron limitation.</title>
        <authorList>
            <person name="Lommer M."/>
            <person name="Specht M."/>
            <person name="Roy A.S."/>
            <person name="Kraemer L."/>
            <person name="Andreson R."/>
            <person name="Gutowska M.A."/>
            <person name="Wolf J."/>
            <person name="Bergner S.V."/>
            <person name="Schilhabel M.B."/>
            <person name="Klostermeier U.C."/>
            <person name="Beiko R.G."/>
            <person name="Rosenstiel P."/>
            <person name="Hippler M."/>
            <person name="Laroche J."/>
        </authorList>
    </citation>
    <scope>NUCLEOTIDE SEQUENCE [LARGE SCALE GENOMIC DNA]</scope>
    <source>
        <strain evidence="3 4">CCMP1005</strain>
    </source>
</reference>
<evidence type="ECO:0000256" key="1">
    <source>
        <dbReference type="SAM" id="MobiDB-lite"/>
    </source>
</evidence>
<protein>
    <recommendedName>
        <fullName evidence="2">PPIase cyclophilin-type domain-containing protein</fullName>
    </recommendedName>
</protein>
<dbReference type="SUPFAM" id="SSF50891">
    <property type="entry name" value="Cyclophilin-like"/>
    <property type="match status" value="1"/>
</dbReference>
<dbReference type="PANTHER" id="PTHR11071">
    <property type="entry name" value="PEPTIDYL-PROLYL CIS-TRANS ISOMERASE"/>
    <property type="match status" value="1"/>
</dbReference>
<feature type="region of interest" description="Disordered" evidence="1">
    <location>
        <begin position="1"/>
        <end position="31"/>
    </location>
</feature>
<evidence type="ECO:0000313" key="4">
    <source>
        <dbReference type="Proteomes" id="UP000266841"/>
    </source>
</evidence>
<evidence type="ECO:0000259" key="2">
    <source>
        <dbReference type="PROSITE" id="PS50072"/>
    </source>
</evidence>
<name>K0TKA2_THAOC</name>
<feature type="non-terminal residue" evidence="3">
    <location>
        <position position="536"/>
    </location>
</feature>
<dbReference type="InterPro" id="IPR002130">
    <property type="entry name" value="Cyclophilin-type_PPIase_dom"/>
</dbReference>
<dbReference type="Gene3D" id="2.40.100.10">
    <property type="entry name" value="Cyclophilin-like"/>
    <property type="match status" value="1"/>
</dbReference>
<dbReference type="GO" id="GO:0006457">
    <property type="term" value="P:protein folding"/>
    <property type="evidence" value="ECO:0007669"/>
    <property type="project" value="TreeGrafter"/>
</dbReference>
<dbReference type="Proteomes" id="UP000266841">
    <property type="component" value="Unassembled WGS sequence"/>
</dbReference>
<dbReference type="eggNOG" id="KOG0865">
    <property type="taxonomic scope" value="Eukaryota"/>
</dbReference>
<dbReference type="GO" id="GO:0016018">
    <property type="term" value="F:cyclosporin A binding"/>
    <property type="evidence" value="ECO:0007669"/>
    <property type="project" value="TreeGrafter"/>
</dbReference>
<dbReference type="InterPro" id="IPR029000">
    <property type="entry name" value="Cyclophilin-like_dom_sf"/>
</dbReference>
<dbReference type="Pfam" id="PF00160">
    <property type="entry name" value="Pro_isomerase"/>
    <property type="match status" value="1"/>
</dbReference>
<dbReference type="PROSITE" id="PS50072">
    <property type="entry name" value="CSA_PPIASE_2"/>
    <property type="match status" value="1"/>
</dbReference>
<dbReference type="GO" id="GO:0003755">
    <property type="term" value="F:peptidyl-prolyl cis-trans isomerase activity"/>
    <property type="evidence" value="ECO:0007669"/>
    <property type="project" value="InterPro"/>
</dbReference>
<dbReference type="AlphaFoldDB" id="K0TKA2"/>
<dbReference type="PANTHER" id="PTHR11071:SF561">
    <property type="entry name" value="PEPTIDYL-PROLYL CIS-TRANS ISOMERASE D-RELATED"/>
    <property type="match status" value="1"/>
</dbReference>
<dbReference type="PRINTS" id="PR00153">
    <property type="entry name" value="CSAPPISMRASE"/>
</dbReference>
<keyword evidence="4" id="KW-1185">Reference proteome</keyword>
<organism evidence="3 4">
    <name type="scientific">Thalassiosira oceanica</name>
    <name type="common">Marine diatom</name>
    <dbReference type="NCBI Taxonomy" id="159749"/>
    <lineage>
        <taxon>Eukaryota</taxon>
        <taxon>Sar</taxon>
        <taxon>Stramenopiles</taxon>
        <taxon>Ochrophyta</taxon>
        <taxon>Bacillariophyta</taxon>
        <taxon>Coscinodiscophyceae</taxon>
        <taxon>Thalassiosirophycidae</taxon>
        <taxon>Thalassiosirales</taxon>
        <taxon>Thalassiosiraceae</taxon>
        <taxon>Thalassiosira</taxon>
    </lineage>
</organism>
<dbReference type="GO" id="GO:0005737">
    <property type="term" value="C:cytoplasm"/>
    <property type="evidence" value="ECO:0007669"/>
    <property type="project" value="TreeGrafter"/>
</dbReference>
<proteinExistence type="predicted"/>
<feature type="region of interest" description="Disordered" evidence="1">
    <location>
        <begin position="495"/>
        <end position="536"/>
    </location>
</feature>
<evidence type="ECO:0000313" key="3">
    <source>
        <dbReference type="EMBL" id="EJK71077.1"/>
    </source>
</evidence>
<sequence>MQAKACPYRTRPRPKSRPSQASQSSQASNKRRVNSLLTMKTVFALLFATQCSGFAPVKPSTLRTSDLGMGFFDGLFGGGADTAEITDTVYFDISSGGEPLGRVEFGLYGEATPKTAANFKALCTGEKGFGYEGSIFHRIIPGAFEARLIGKDEDTASISSVVSHPGFMCQGGDFTNFNGTGGKSIYGRTFPDENFDIRHGGAGTLSMANAGPARWKALCVWKGNEGAGRREEDGESWEPVGEHGFGDHRFTHIHTRPAYELSAKLTPVVIIFRARAPAADHFFAAATFETSEFPAIFILRTVRAEFIQALVALIGLNSVFPALHWKGLQQPVVGQHEICKLILLFLSPLERKLDVPKLLARANRFVDNDGFQDWHDLFDLELAVDTRVVVLPDKAEVNSLKNLRPPQGLQTPAGDVVAPRQLERFDDIRGIDTKQHSGQVIVVEAAATEWSVTLAGGQLQITEVEVLPLVLQTLRPYGHVLHTQQVDVANEFRKIRPRQNRKAFDRGLRPPPPAAPPARRGRRDRHGEEGAGFLGQ</sequence>
<feature type="compositionally biased region" description="Low complexity" evidence="1">
    <location>
        <begin position="17"/>
        <end position="28"/>
    </location>
</feature>
<gene>
    <name evidence="3" type="ORF">THAOC_07516</name>
</gene>
<dbReference type="EMBL" id="AGNL01007677">
    <property type="protein sequence ID" value="EJK71077.1"/>
    <property type="molecule type" value="Genomic_DNA"/>
</dbReference>
<accession>K0TKA2</accession>
<feature type="domain" description="PPIase cyclophilin-type" evidence="2">
    <location>
        <begin position="90"/>
        <end position="212"/>
    </location>
</feature>
<comment type="caution">
    <text evidence="3">The sequence shown here is derived from an EMBL/GenBank/DDBJ whole genome shotgun (WGS) entry which is preliminary data.</text>
</comment>